<evidence type="ECO:0000313" key="1">
    <source>
        <dbReference type="EMBL" id="KXA30808.1"/>
    </source>
</evidence>
<evidence type="ECO:0008006" key="3">
    <source>
        <dbReference type="Google" id="ProtNLM"/>
    </source>
</evidence>
<evidence type="ECO:0000313" key="2">
    <source>
        <dbReference type="Proteomes" id="UP000070174"/>
    </source>
</evidence>
<dbReference type="AlphaFoldDB" id="A0A133PQ93"/>
<reference evidence="1 2" key="1">
    <citation type="submission" date="2016-01" db="EMBL/GenBank/DDBJ databases">
        <authorList>
            <person name="Oliw E.H."/>
        </authorList>
    </citation>
    <scope>NUCLEOTIDE SEQUENCE [LARGE SCALE GENOMIC DNA]</scope>
    <source>
        <strain evidence="1 2">CMW7756A</strain>
    </source>
</reference>
<dbReference type="RefSeq" id="WP_060800011.1">
    <property type="nucleotide sequence ID" value="NZ_KQ957097.1"/>
</dbReference>
<dbReference type="Proteomes" id="UP000070174">
    <property type="component" value="Unassembled WGS sequence"/>
</dbReference>
<dbReference type="PATRIC" id="fig|54005.3.peg.804"/>
<dbReference type="EMBL" id="LRQE01000024">
    <property type="protein sequence ID" value="KXA30808.1"/>
    <property type="molecule type" value="Genomic_DNA"/>
</dbReference>
<organism evidence="1">
    <name type="scientific">Peptoniphilus harei</name>
    <dbReference type="NCBI Taxonomy" id="54005"/>
    <lineage>
        <taxon>Bacteria</taxon>
        <taxon>Bacillati</taxon>
        <taxon>Bacillota</taxon>
        <taxon>Tissierellia</taxon>
        <taxon>Tissierellales</taxon>
        <taxon>Peptoniphilaceae</taxon>
        <taxon>Peptoniphilus</taxon>
    </lineage>
</organism>
<name>A0A133PQ93_9FIRM</name>
<protein>
    <recommendedName>
        <fullName evidence="3">YCII-related domain-containing protein</fullName>
    </recommendedName>
</protein>
<accession>A0A133PQ93</accession>
<proteinExistence type="predicted"/>
<sequence length="97" mass="11212">MNSYLIIGNLKKNKELDEDFEKILEEHLNYHENEVDLGNLIISGPKDDGGGIGIYLGDDVKDFCDNDPLVLEDYLEYQITKFYPNTINKNLIELFIQ</sequence>
<gene>
    <name evidence="1" type="ORF">HMPREF3229_00816</name>
</gene>
<dbReference type="InterPro" id="IPR011008">
    <property type="entry name" value="Dimeric_a/b-barrel"/>
</dbReference>
<comment type="caution">
    <text evidence="1">The sequence shown here is derived from an EMBL/GenBank/DDBJ whole genome shotgun (WGS) entry which is preliminary data.</text>
</comment>
<dbReference type="SUPFAM" id="SSF54909">
    <property type="entry name" value="Dimeric alpha+beta barrel"/>
    <property type="match status" value="1"/>
</dbReference>